<feature type="compositionally biased region" description="Basic residues" evidence="1">
    <location>
        <begin position="384"/>
        <end position="394"/>
    </location>
</feature>
<reference evidence="3" key="1">
    <citation type="journal article" date="2017" name="Genome Biol.">
        <title>Comparative genomics reveals high biological diversity and specific adaptations in the industrially and medically important fungal genus Aspergillus.</title>
        <authorList>
            <person name="de Vries R.P."/>
            <person name="Riley R."/>
            <person name="Wiebenga A."/>
            <person name="Aguilar-Osorio G."/>
            <person name="Amillis S."/>
            <person name="Uchima C.A."/>
            <person name="Anderluh G."/>
            <person name="Asadollahi M."/>
            <person name="Askin M."/>
            <person name="Barry K."/>
            <person name="Battaglia E."/>
            <person name="Bayram O."/>
            <person name="Benocci T."/>
            <person name="Braus-Stromeyer S.A."/>
            <person name="Caldana C."/>
            <person name="Canovas D."/>
            <person name="Cerqueira G.C."/>
            <person name="Chen F."/>
            <person name="Chen W."/>
            <person name="Choi C."/>
            <person name="Clum A."/>
            <person name="Dos Santos R.A."/>
            <person name="Damasio A.R."/>
            <person name="Diallinas G."/>
            <person name="Emri T."/>
            <person name="Fekete E."/>
            <person name="Flipphi M."/>
            <person name="Freyberg S."/>
            <person name="Gallo A."/>
            <person name="Gournas C."/>
            <person name="Habgood R."/>
            <person name="Hainaut M."/>
            <person name="Harispe M.L."/>
            <person name="Henrissat B."/>
            <person name="Hilden K.S."/>
            <person name="Hope R."/>
            <person name="Hossain A."/>
            <person name="Karabika E."/>
            <person name="Karaffa L."/>
            <person name="Karanyi Z."/>
            <person name="Krasevec N."/>
            <person name="Kuo A."/>
            <person name="Kusch H."/>
            <person name="LaButti K."/>
            <person name="Lagendijk E.L."/>
            <person name="Lapidus A."/>
            <person name="Levasseur A."/>
            <person name="Lindquist E."/>
            <person name="Lipzen A."/>
            <person name="Logrieco A.F."/>
            <person name="MacCabe A."/>
            <person name="Maekelae M.R."/>
            <person name="Malavazi I."/>
            <person name="Melin P."/>
            <person name="Meyer V."/>
            <person name="Mielnichuk N."/>
            <person name="Miskei M."/>
            <person name="Molnar A.P."/>
            <person name="Mule G."/>
            <person name="Ngan C.Y."/>
            <person name="Orejas M."/>
            <person name="Orosz E."/>
            <person name="Ouedraogo J.P."/>
            <person name="Overkamp K.M."/>
            <person name="Park H.-S."/>
            <person name="Perrone G."/>
            <person name="Piumi F."/>
            <person name="Punt P.J."/>
            <person name="Ram A.F."/>
            <person name="Ramon A."/>
            <person name="Rauscher S."/>
            <person name="Record E."/>
            <person name="Riano-Pachon D.M."/>
            <person name="Robert V."/>
            <person name="Roehrig J."/>
            <person name="Ruller R."/>
            <person name="Salamov A."/>
            <person name="Salih N.S."/>
            <person name="Samson R.A."/>
            <person name="Sandor E."/>
            <person name="Sanguinetti M."/>
            <person name="Schuetze T."/>
            <person name="Sepcic K."/>
            <person name="Shelest E."/>
            <person name="Sherlock G."/>
            <person name="Sophianopoulou V."/>
            <person name="Squina F.M."/>
            <person name="Sun H."/>
            <person name="Susca A."/>
            <person name="Todd R.B."/>
            <person name="Tsang A."/>
            <person name="Unkles S.E."/>
            <person name="van de Wiele N."/>
            <person name="van Rossen-Uffink D."/>
            <person name="Oliveira J.V."/>
            <person name="Vesth T.C."/>
            <person name="Visser J."/>
            <person name="Yu J.-H."/>
            <person name="Zhou M."/>
            <person name="Andersen M.R."/>
            <person name="Archer D.B."/>
            <person name="Baker S.E."/>
            <person name="Benoit I."/>
            <person name="Brakhage A.A."/>
            <person name="Braus G.H."/>
            <person name="Fischer R."/>
            <person name="Frisvad J.C."/>
            <person name="Goldman G.H."/>
            <person name="Houbraken J."/>
            <person name="Oakley B."/>
            <person name="Pocsi I."/>
            <person name="Scazzocchio C."/>
            <person name="Seiboth B."/>
            <person name="vanKuyk P.A."/>
            <person name="Wortman J."/>
            <person name="Dyer P.S."/>
            <person name="Grigoriev I.V."/>
        </authorList>
    </citation>
    <scope>NUCLEOTIDE SEQUENCE [LARGE SCALE GENOMIC DNA]</scope>
    <source>
        <strain evidence="3">CBS 516.65</strain>
    </source>
</reference>
<name>A0A1L9VIY6_ASPGL</name>
<feature type="region of interest" description="Disordered" evidence="1">
    <location>
        <begin position="59"/>
        <end position="81"/>
    </location>
</feature>
<dbReference type="VEuPathDB" id="FungiDB:ASPGLDRAFT_35874"/>
<accession>A0A1L9VIY6</accession>
<evidence type="ECO:0000256" key="1">
    <source>
        <dbReference type="SAM" id="MobiDB-lite"/>
    </source>
</evidence>
<feature type="region of interest" description="Disordered" evidence="1">
    <location>
        <begin position="349"/>
        <end position="394"/>
    </location>
</feature>
<sequence>MHRFYGQSTNGNESVKTPRTPSPKPGQLPMETNPLEPPRLRRSNAIKRVGEVLVNYRREREDDRAESPTPAGRTRPFSFTRTGRQGHINIANTGYTANKYIEEIDISPMKDEWMWEDVRHIPGILTSFIKPGMSADELGFHLAKVLYGRDKSVGGIVTTLVNENVTYDEIAVRTLKLLDLYDDDGQPLYEQIASSGSDRRPNRPLHSKMNHGQVQTPPISPYARNEELLFYKDPNTTGPEIICPQPRHAALEREAIQRFLAEDDSTSNEDEDDEHTNPFADFDFAFDAPDADTTNANAYADDAYDASSSSNSSPFDDIDVQNAQAIQCSKSGPARFYSQCYDGGGVASATAADDTGVGAEHANRKQHNASRIPEQLRPGVVAKQKSKRGRFLID</sequence>
<protein>
    <submittedName>
        <fullName evidence="2">Uncharacterized protein</fullName>
    </submittedName>
</protein>
<dbReference type="AlphaFoldDB" id="A0A1L9VIY6"/>
<dbReference type="RefSeq" id="XP_022400562.1">
    <property type="nucleotide sequence ID" value="XM_022544620.1"/>
</dbReference>
<organism evidence="2 3">
    <name type="scientific">Aspergillus glaucus CBS 516.65</name>
    <dbReference type="NCBI Taxonomy" id="1160497"/>
    <lineage>
        <taxon>Eukaryota</taxon>
        <taxon>Fungi</taxon>
        <taxon>Dikarya</taxon>
        <taxon>Ascomycota</taxon>
        <taxon>Pezizomycotina</taxon>
        <taxon>Eurotiomycetes</taxon>
        <taxon>Eurotiomycetidae</taxon>
        <taxon>Eurotiales</taxon>
        <taxon>Aspergillaceae</taxon>
        <taxon>Aspergillus</taxon>
        <taxon>Aspergillus subgen. Aspergillus</taxon>
    </lineage>
</organism>
<dbReference type="EMBL" id="KV878898">
    <property type="protein sequence ID" value="OJJ83864.1"/>
    <property type="molecule type" value="Genomic_DNA"/>
</dbReference>
<dbReference type="GeneID" id="34460881"/>
<gene>
    <name evidence="2" type="ORF">ASPGLDRAFT_35874</name>
</gene>
<keyword evidence="3" id="KW-1185">Reference proteome</keyword>
<feature type="region of interest" description="Disordered" evidence="1">
    <location>
        <begin position="1"/>
        <end position="46"/>
    </location>
</feature>
<evidence type="ECO:0000313" key="3">
    <source>
        <dbReference type="Proteomes" id="UP000184300"/>
    </source>
</evidence>
<feature type="compositionally biased region" description="Polar residues" evidence="1">
    <location>
        <begin position="1"/>
        <end position="19"/>
    </location>
</feature>
<feature type="region of interest" description="Disordered" evidence="1">
    <location>
        <begin position="263"/>
        <end position="287"/>
    </location>
</feature>
<feature type="compositionally biased region" description="Low complexity" evidence="1">
    <location>
        <begin position="277"/>
        <end position="287"/>
    </location>
</feature>
<dbReference type="OrthoDB" id="4503943at2759"/>
<evidence type="ECO:0000313" key="2">
    <source>
        <dbReference type="EMBL" id="OJJ83864.1"/>
    </source>
</evidence>
<feature type="compositionally biased region" description="Acidic residues" evidence="1">
    <location>
        <begin position="263"/>
        <end position="274"/>
    </location>
</feature>
<feature type="region of interest" description="Disordered" evidence="1">
    <location>
        <begin position="192"/>
        <end position="219"/>
    </location>
</feature>
<proteinExistence type="predicted"/>
<dbReference type="Proteomes" id="UP000184300">
    <property type="component" value="Unassembled WGS sequence"/>
</dbReference>